<dbReference type="RefSeq" id="WP_310328970.1">
    <property type="nucleotide sequence ID" value="NZ_JAVDXV010000004.1"/>
</dbReference>
<dbReference type="Proteomes" id="UP001180825">
    <property type="component" value="Unassembled WGS sequence"/>
</dbReference>
<keyword evidence="2" id="KW-1185">Reference proteome</keyword>
<evidence type="ECO:0000313" key="2">
    <source>
        <dbReference type="Proteomes" id="UP001180825"/>
    </source>
</evidence>
<comment type="caution">
    <text evidence="1">The sequence shown here is derived from an EMBL/GenBank/DDBJ whole genome shotgun (WGS) entry which is preliminary data.</text>
</comment>
<dbReference type="EMBL" id="JAVDXV010000004">
    <property type="protein sequence ID" value="MDR7333415.1"/>
    <property type="molecule type" value="Genomic_DNA"/>
</dbReference>
<reference evidence="1 2" key="1">
    <citation type="submission" date="2023-07" db="EMBL/GenBank/DDBJ databases">
        <title>Sorghum-associated microbial communities from plants grown in Nebraska, USA.</title>
        <authorList>
            <person name="Schachtman D."/>
        </authorList>
    </citation>
    <scope>NUCLEOTIDE SEQUENCE [LARGE SCALE GENOMIC DNA]</scope>
    <source>
        <strain evidence="1 2">BE316</strain>
    </source>
</reference>
<organism evidence="1 2">
    <name type="scientific">Roseateles asaccharophilus</name>
    <dbReference type="NCBI Taxonomy" id="582607"/>
    <lineage>
        <taxon>Bacteria</taxon>
        <taxon>Pseudomonadati</taxon>
        <taxon>Pseudomonadota</taxon>
        <taxon>Betaproteobacteria</taxon>
        <taxon>Burkholderiales</taxon>
        <taxon>Sphaerotilaceae</taxon>
        <taxon>Roseateles</taxon>
    </lineage>
</organism>
<gene>
    <name evidence="1" type="ORF">J2X21_002549</name>
</gene>
<sequence length="179" mass="20361">MPDLDLRALPAELQAALHQAWPDCPEAQRRALLAPRCWSGWQPTWPGRVWAWEPRRRWLRPFRAREYREIAEALFVDHVGDVLRKHEPRLFDPAQPFFDTPWTQARVLLRSPEPAVFSDAEFWAIAQQLCGGDVAHATATAGDWAQGMRADGAVRGWRREGWLLNAVAVLESSAAGTFL</sequence>
<proteinExistence type="predicted"/>
<protein>
    <submittedName>
        <fullName evidence="1">Uncharacterized protein</fullName>
    </submittedName>
</protein>
<name>A0ABU2A8F4_9BURK</name>
<accession>A0ABU2A8F4</accession>
<evidence type="ECO:0000313" key="1">
    <source>
        <dbReference type="EMBL" id="MDR7333415.1"/>
    </source>
</evidence>